<dbReference type="Pfam" id="PF26639">
    <property type="entry name" value="Het-6_barrel"/>
    <property type="match status" value="1"/>
</dbReference>
<feature type="compositionally biased region" description="Low complexity" evidence="1">
    <location>
        <begin position="61"/>
        <end position="77"/>
    </location>
</feature>
<feature type="region of interest" description="Disordered" evidence="1">
    <location>
        <begin position="183"/>
        <end position="210"/>
    </location>
</feature>
<feature type="region of interest" description="Disordered" evidence="1">
    <location>
        <begin position="15"/>
        <end position="165"/>
    </location>
</feature>
<comment type="caution">
    <text evidence="2">The sequence shown here is derived from an EMBL/GenBank/DDBJ whole genome shotgun (WGS) entry which is preliminary data.</text>
</comment>
<evidence type="ECO:0000256" key="1">
    <source>
        <dbReference type="SAM" id="MobiDB-lite"/>
    </source>
</evidence>
<sequence>MPRCRSCDRTIHKGLCGCRPSSSSGSDHELQPRIRPGGQSLRPTVSSVPSSALRPPPSPRPSAGSAAPSRSRRSSISLQDQPYVPKGGSQGSIGKASYSSSGGKSFDNSAFNAPVRNSYDTNEGYNNVNYTGLKDPRYANTGPAYDPSRNPLSDRHRKVADDARTAGRGDLADRFTKLSVESGKVSGNHSDVRTYERDSEYRTGSDNEDHDFYKREHKRRVEPVVGRLNQAKEAAPIRGKQRAESHLDVADLSDQYGRGHASVASGRMDYMEKHQYGLSDAKSHSTHVTAVEGSLRGMSSAYGERDSRRTLAGRRDLDQAADRHQTFEKAYPSGYDSLDRPSSGSTMKSARTGSGVSSTHARESTSNDIVCVFLGCGTPVVIRAERGERKFRVIGEAYIHGIGDGEALFNQKRLPEPWILERRTDASGSFNNIQFFNTEMGTRTLEDPRVDALPEDWQRVPPRPKTAADPDIFQEFQYRASASREVRNSDPRLTPEALKRRGVKLETFSLI</sequence>
<feature type="compositionally biased region" description="Low complexity" evidence="1">
    <location>
        <begin position="92"/>
        <end position="109"/>
    </location>
</feature>
<gene>
    <name evidence="2" type="ORF">Daus18300_009605</name>
</gene>
<evidence type="ECO:0000313" key="3">
    <source>
        <dbReference type="Proteomes" id="UP001583177"/>
    </source>
</evidence>
<feature type="compositionally biased region" description="Basic and acidic residues" evidence="1">
    <location>
        <begin position="303"/>
        <end position="327"/>
    </location>
</feature>
<accession>A0ABR3WDC4</accession>
<evidence type="ECO:0000313" key="2">
    <source>
        <dbReference type="EMBL" id="KAL1859460.1"/>
    </source>
</evidence>
<feature type="compositionally biased region" description="Polar residues" evidence="1">
    <location>
        <begin position="340"/>
        <end position="359"/>
    </location>
</feature>
<name>A0ABR3WDC4_9PEZI</name>
<protein>
    <submittedName>
        <fullName evidence="2">Uncharacterized protein</fullName>
    </submittedName>
</protein>
<keyword evidence="3" id="KW-1185">Reference proteome</keyword>
<feature type="region of interest" description="Disordered" evidence="1">
    <location>
        <begin position="299"/>
        <end position="361"/>
    </location>
</feature>
<organism evidence="2 3">
    <name type="scientific">Diaporthe australafricana</name>
    <dbReference type="NCBI Taxonomy" id="127596"/>
    <lineage>
        <taxon>Eukaryota</taxon>
        <taxon>Fungi</taxon>
        <taxon>Dikarya</taxon>
        <taxon>Ascomycota</taxon>
        <taxon>Pezizomycotina</taxon>
        <taxon>Sordariomycetes</taxon>
        <taxon>Sordariomycetidae</taxon>
        <taxon>Diaporthales</taxon>
        <taxon>Diaporthaceae</taxon>
        <taxon>Diaporthe</taxon>
    </lineage>
</organism>
<dbReference type="Proteomes" id="UP001583177">
    <property type="component" value="Unassembled WGS sequence"/>
</dbReference>
<dbReference type="EMBL" id="JAWRVE010000099">
    <property type="protein sequence ID" value="KAL1859460.1"/>
    <property type="molecule type" value="Genomic_DNA"/>
</dbReference>
<proteinExistence type="predicted"/>
<feature type="compositionally biased region" description="Polar residues" evidence="1">
    <location>
        <begin position="118"/>
        <end position="130"/>
    </location>
</feature>
<feature type="compositionally biased region" description="Basic and acidic residues" evidence="1">
    <location>
        <begin position="190"/>
        <end position="210"/>
    </location>
</feature>
<reference evidence="2 3" key="1">
    <citation type="journal article" date="2024" name="IMA Fungus">
        <title>IMA Genome - F19 : A genome assembly and annotation guide to empower mycologists, including annotated draft genome sequences of Ceratocystis pirilliformis, Diaporthe australafricana, Fusarium ophioides, Paecilomyces lecythidis, and Sporothrix stenoceras.</title>
        <authorList>
            <person name="Aylward J."/>
            <person name="Wilson A.M."/>
            <person name="Visagie C.M."/>
            <person name="Spraker J."/>
            <person name="Barnes I."/>
            <person name="Buitendag C."/>
            <person name="Ceriani C."/>
            <person name="Del Mar Angel L."/>
            <person name="du Plessis D."/>
            <person name="Fuchs T."/>
            <person name="Gasser K."/>
            <person name="Kramer D."/>
            <person name="Li W."/>
            <person name="Munsamy K."/>
            <person name="Piso A."/>
            <person name="Price J.L."/>
            <person name="Sonnekus B."/>
            <person name="Thomas C."/>
            <person name="van der Nest A."/>
            <person name="van Dijk A."/>
            <person name="van Heerden A."/>
            <person name="van Vuuren N."/>
            <person name="Yilmaz N."/>
            <person name="Duong T.A."/>
            <person name="van der Merwe N.A."/>
            <person name="Wingfield M.J."/>
            <person name="Wingfield B.D."/>
        </authorList>
    </citation>
    <scope>NUCLEOTIDE SEQUENCE [LARGE SCALE GENOMIC DNA]</scope>
    <source>
        <strain evidence="2 3">CMW 18300</strain>
    </source>
</reference>